<comment type="caution">
    <text evidence="1">The sequence shown here is derived from an EMBL/GenBank/DDBJ whole genome shotgun (WGS) entry which is preliminary data.</text>
</comment>
<keyword evidence="2" id="KW-1185">Reference proteome</keyword>
<protein>
    <submittedName>
        <fullName evidence="1">Uncharacterized protein</fullName>
    </submittedName>
</protein>
<dbReference type="EMBL" id="CM042035">
    <property type="protein sequence ID" value="KAI3754642.1"/>
    <property type="molecule type" value="Genomic_DNA"/>
</dbReference>
<organism evidence="1 2">
    <name type="scientific">Smallanthus sonchifolius</name>
    <dbReference type="NCBI Taxonomy" id="185202"/>
    <lineage>
        <taxon>Eukaryota</taxon>
        <taxon>Viridiplantae</taxon>
        <taxon>Streptophyta</taxon>
        <taxon>Embryophyta</taxon>
        <taxon>Tracheophyta</taxon>
        <taxon>Spermatophyta</taxon>
        <taxon>Magnoliopsida</taxon>
        <taxon>eudicotyledons</taxon>
        <taxon>Gunneridae</taxon>
        <taxon>Pentapetalae</taxon>
        <taxon>asterids</taxon>
        <taxon>campanulids</taxon>
        <taxon>Asterales</taxon>
        <taxon>Asteraceae</taxon>
        <taxon>Asteroideae</taxon>
        <taxon>Heliantheae alliance</taxon>
        <taxon>Millerieae</taxon>
        <taxon>Smallanthus</taxon>
    </lineage>
</organism>
<reference evidence="1 2" key="2">
    <citation type="journal article" date="2022" name="Mol. Ecol. Resour.">
        <title>The genomes of chicory, endive, great burdock and yacon provide insights into Asteraceae paleo-polyploidization history and plant inulin production.</title>
        <authorList>
            <person name="Fan W."/>
            <person name="Wang S."/>
            <person name="Wang H."/>
            <person name="Wang A."/>
            <person name="Jiang F."/>
            <person name="Liu H."/>
            <person name="Zhao H."/>
            <person name="Xu D."/>
            <person name="Zhang Y."/>
        </authorList>
    </citation>
    <scope>NUCLEOTIDE SEQUENCE [LARGE SCALE GENOMIC DNA]</scope>
    <source>
        <strain evidence="2">cv. Yunnan</strain>
        <tissue evidence="1">Leaves</tissue>
    </source>
</reference>
<evidence type="ECO:0000313" key="2">
    <source>
        <dbReference type="Proteomes" id="UP001056120"/>
    </source>
</evidence>
<evidence type="ECO:0000313" key="1">
    <source>
        <dbReference type="EMBL" id="KAI3754642.1"/>
    </source>
</evidence>
<sequence>MFATCLCARYQSKPKVSHLITVKRIFRYLKGTPDLGLWYSNDDNFELTAYSDSDYGGCKTDFKSTSVGCQFFGNRHVTWQCKKQTSVATSTCEAEYIAAASCCSQIIWIQQQLRDYGLQFSNTPIYVDNSTAIAITKNPVQHSKTKHIGIKYHFIRDCFEKKLIDMVQINTDFQKSDLYTKAFDKPRFLFLLEVNGMKKKDDIMDLILQDHLVSVEKRLIVMAHRAPVVLKASTKSNICAYMIPTSKNARPFIGMIEFLSRSRIAHAISYICTPYASHQREFWATAEIDCEVYPTVIRGKIAGQEVIVSASHIRRLCQFGDHPEDPVTLDKYLVRGCFMRIKYDRNVAEGVLNKANLFPQYKYLGHVLLHCLGSRRGGFDDMRETIQSAFVALVLNIPFNFSEMVFTHLKENISLKGDNAYLMYPRFLQMIIDDQLPLLPRSDIDMIRLEHMTDVTLNRVQTYRGRPTKPPHKRLIGHLANSDYMAPANRNWRHDNSDSDREDIVVPPADDQDDDDQDGQGGGGNAPNVPSTAATTPTVTAIDSSLPTNPEDVNLDTVLFTDSEETEDEFEISQQGARLVATKRKRGADQGSSRVDDDDVRDADFVPDCPQVSAAPSQSTRVKKGRMKRMAKRQKFKLVRRTESTSATTATATRSEAPMSTSMPQTQTVPPIHPPIYTTAHTSQPATTRAEPSTSLPTISLNDQIITLNSLVLQLLAQNQEQSKRLDLQGSQISQLTLQNTEQAQAITSLSNRCNDQQALLLTATNQNQQLSKTVDAHAQRIQRIEEENKRLLEDLESRRDTTPRIEGARNDGDDGDDDDDEDDDGDDDDDDDDSDDDDDDKNDEDKDDGANAGAASSASKTAEAEARTKQKLDKPVGPSSDTQKGTEVLDVMPLKQQPSKLTYVLDMQGIIQHSVIYDKEEGEIVHCLSKEQIAELFQMNPDEVITEEASVPTTDYPSSNELEDVDEVEVEDITDQEYPKYTSVDGDDLPSFEDLFTQQSDEEVNRIIDNKEDEAGPSTFDIEELNERKSQWMEYMAELKKNSKPSPPTKYTKVYRLKGHKSDGRIISWACFNDLSCYAIKREKGIQYFRYPHDFKMLPAFEVNQLARLKLLYSESSDQFKWWYYDGRTGEAVIVLCKEGSWETIRVFDPLWLTNLSEQDVTTLYKCQPFFKVEDIDQALQYVKVIRICFAFNIHAGVNWKTRSKEMLKTN</sequence>
<accession>A0ACB9E763</accession>
<dbReference type="Proteomes" id="UP001056120">
    <property type="component" value="Linkage Group LG18"/>
</dbReference>
<reference evidence="2" key="1">
    <citation type="journal article" date="2022" name="Mol. Ecol. Resour.">
        <title>The genomes of chicory, endive, great burdock and yacon provide insights into Asteraceae palaeo-polyploidization history and plant inulin production.</title>
        <authorList>
            <person name="Fan W."/>
            <person name="Wang S."/>
            <person name="Wang H."/>
            <person name="Wang A."/>
            <person name="Jiang F."/>
            <person name="Liu H."/>
            <person name="Zhao H."/>
            <person name="Xu D."/>
            <person name="Zhang Y."/>
        </authorList>
    </citation>
    <scope>NUCLEOTIDE SEQUENCE [LARGE SCALE GENOMIC DNA]</scope>
    <source>
        <strain evidence="2">cv. Yunnan</strain>
    </source>
</reference>
<gene>
    <name evidence="1" type="ORF">L1987_54429</name>
</gene>
<name>A0ACB9E763_9ASTR</name>
<proteinExistence type="predicted"/>